<feature type="non-terminal residue" evidence="2">
    <location>
        <position position="1"/>
    </location>
</feature>
<dbReference type="AlphaFoldDB" id="A0A6J4SDR3"/>
<feature type="region of interest" description="Disordered" evidence="1">
    <location>
        <begin position="45"/>
        <end position="72"/>
    </location>
</feature>
<name>A0A6J4SDR3_9ACTN</name>
<protein>
    <submittedName>
        <fullName evidence="2">Acetolactate synthase large subunit</fullName>
        <ecNumber evidence="2">2.2.1.6</ecNumber>
    </submittedName>
</protein>
<dbReference type="EC" id="2.2.1.6" evidence="2"/>
<dbReference type="GO" id="GO:0003984">
    <property type="term" value="F:acetolactate synthase activity"/>
    <property type="evidence" value="ECO:0007669"/>
    <property type="project" value="UniProtKB-EC"/>
</dbReference>
<feature type="compositionally biased region" description="Low complexity" evidence="1">
    <location>
        <begin position="59"/>
        <end position="72"/>
    </location>
</feature>
<sequence length="72" mass="7752">CELSMPSSSPSRPRASTRYSAFREARTCRPTTRSTTAACATCSAVTRPAPDTPPRATPRRAAASAWRWPRGG</sequence>
<accession>A0A6J4SDR3</accession>
<reference evidence="2" key="1">
    <citation type="submission" date="2020-02" db="EMBL/GenBank/DDBJ databases">
        <authorList>
            <person name="Meier V. D."/>
        </authorList>
    </citation>
    <scope>NUCLEOTIDE SEQUENCE</scope>
    <source>
        <strain evidence="2">AVDCRST_MAG17</strain>
    </source>
</reference>
<keyword evidence="2" id="KW-0808">Transferase</keyword>
<proteinExistence type="predicted"/>
<evidence type="ECO:0000256" key="1">
    <source>
        <dbReference type="SAM" id="MobiDB-lite"/>
    </source>
</evidence>
<organism evidence="2">
    <name type="scientific">uncultured Solirubrobacterales bacterium</name>
    <dbReference type="NCBI Taxonomy" id="768556"/>
    <lineage>
        <taxon>Bacteria</taxon>
        <taxon>Bacillati</taxon>
        <taxon>Actinomycetota</taxon>
        <taxon>Thermoleophilia</taxon>
        <taxon>Solirubrobacterales</taxon>
        <taxon>environmental samples</taxon>
    </lineage>
</organism>
<feature type="region of interest" description="Disordered" evidence="1">
    <location>
        <begin position="1"/>
        <end position="20"/>
    </location>
</feature>
<gene>
    <name evidence="2" type="ORF">AVDCRST_MAG17-1106</name>
</gene>
<feature type="non-terminal residue" evidence="2">
    <location>
        <position position="72"/>
    </location>
</feature>
<dbReference type="EMBL" id="CADCVV010000074">
    <property type="protein sequence ID" value="CAA9496064.1"/>
    <property type="molecule type" value="Genomic_DNA"/>
</dbReference>
<evidence type="ECO:0000313" key="2">
    <source>
        <dbReference type="EMBL" id="CAA9496064.1"/>
    </source>
</evidence>